<gene>
    <name evidence="2" type="ORF">SteCoe_30938</name>
</gene>
<keyword evidence="1" id="KW-0175">Coiled coil</keyword>
<comment type="caution">
    <text evidence="2">The sequence shown here is derived from an EMBL/GenBank/DDBJ whole genome shotgun (WGS) entry which is preliminary data.</text>
</comment>
<organism evidence="2 3">
    <name type="scientific">Stentor coeruleus</name>
    <dbReference type="NCBI Taxonomy" id="5963"/>
    <lineage>
        <taxon>Eukaryota</taxon>
        <taxon>Sar</taxon>
        <taxon>Alveolata</taxon>
        <taxon>Ciliophora</taxon>
        <taxon>Postciliodesmatophora</taxon>
        <taxon>Heterotrichea</taxon>
        <taxon>Heterotrichida</taxon>
        <taxon>Stentoridae</taxon>
        <taxon>Stentor</taxon>
    </lineage>
</organism>
<keyword evidence="3" id="KW-1185">Reference proteome</keyword>
<feature type="coiled-coil region" evidence="1">
    <location>
        <begin position="223"/>
        <end position="310"/>
    </location>
</feature>
<evidence type="ECO:0000256" key="1">
    <source>
        <dbReference type="SAM" id="Coils"/>
    </source>
</evidence>
<reference evidence="2 3" key="1">
    <citation type="submission" date="2016-11" db="EMBL/GenBank/DDBJ databases">
        <title>The macronuclear genome of Stentor coeruleus: a giant cell with tiny introns.</title>
        <authorList>
            <person name="Slabodnick M."/>
            <person name="Ruby J.G."/>
            <person name="Reiff S.B."/>
            <person name="Swart E.C."/>
            <person name="Gosai S."/>
            <person name="Prabakaran S."/>
            <person name="Witkowska E."/>
            <person name="Larue G.E."/>
            <person name="Fisher S."/>
            <person name="Freeman R.M."/>
            <person name="Gunawardena J."/>
            <person name="Chu W."/>
            <person name="Stover N.A."/>
            <person name="Gregory B.D."/>
            <person name="Nowacki M."/>
            <person name="Derisi J."/>
            <person name="Roy S.W."/>
            <person name="Marshall W.F."/>
            <person name="Sood P."/>
        </authorList>
    </citation>
    <scope>NUCLEOTIDE SEQUENCE [LARGE SCALE GENOMIC DNA]</scope>
    <source>
        <strain evidence="2">WM001</strain>
    </source>
</reference>
<dbReference type="Proteomes" id="UP000187209">
    <property type="component" value="Unassembled WGS sequence"/>
</dbReference>
<feature type="coiled-coil region" evidence="1">
    <location>
        <begin position="427"/>
        <end position="478"/>
    </location>
</feature>
<dbReference type="EMBL" id="MPUH01001035">
    <property type="protein sequence ID" value="OMJ70964.1"/>
    <property type="molecule type" value="Genomic_DNA"/>
</dbReference>
<proteinExistence type="predicted"/>
<feature type="coiled-coil region" evidence="1">
    <location>
        <begin position="72"/>
        <end position="144"/>
    </location>
</feature>
<protein>
    <submittedName>
        <fullName evidence="2">Uncharacterized protein</fullName>
    </submittedName>
</protein>
<name>A0A1R2B2F6_9CILI</name>
<sequence length="502" mass="58664">MNSLEKFPTEKKQSKYTYNELVLDIQEGNSSLSDYSSELTPTGSQESNPSKIFGNSSRFYKAMKDFQQSSDVNILKEELWASRKEIANLEKKLLEKTEEIFDLKKASYETLEMEKNTEDLKKQLGKGENERKMLELENTKLRARITSGMSNSRSQNSKVFDKLKNLVEFQGKKISLGYEFLLSKTMSKIQDNEKKFNNVFGNVNQMIKKFQSQKTELKFEMSSAAKNNEIANLKKELVNLKKLYEKKLEESEKKNSILENKLIVLQKAMKVNSEETQSLCVENRLVNDINQELEKENIKLLKAFEQQKQKSNLNKSTIKDLKKSTSDDKICLSSRSRDKTPIQSKETLYHKELVSSLQSKIYLKNIKIQVLTQELKHSENKYQKLLNEYGQKNEPKSNLKKTSKEAFHPRRNSIQMHEIYEEKPLERYSLQEKYEKLLQEYSQAREIIEKDGKFQPKCLQLEEKIIDIESELVLANNKIDKYKKILTKNSYESSPPSKFTSK</sequence>
<dbReference type="AlphaFoldDB" id="A0A1R2B2F6"/>
<accession>A0A1R2B2F6</accession>
<evidence type="ECO:0000313" key="3">
    <source>
        <dbReference type="Proteomes" id="UP000187209"/>
    </source>
</evidence>
<evidence type="ECO:0000313" key="2">
    <source>
        <dbReference type="EMBL" id="OMJ70964.1"/>
    </source>
</evidence>